<proteinExistence type="predicted"/>
<keyword evidence="1" id="KW-0805">Transcription regulation</keyword>
<dbReference type="SMART" id="SM00342">
    <property type="entry name" value="HTH_ARAC"/>
    <property type="match status" value="1"/>
</dbReference>
<sequence length="128" mass="14294">MAKTVFDRSRPPHLDAAAGLIAEMRRLLSGILADSSRHVSLEQLGELFHMHPTYISNRFKKTFDITSIQLQKRLALDKAKKLLKAGSRTVGEVGGLVGYKDLDDFSRFFKKQTGCRLSITGTVTQVML</sequence>
<dbReference type="SUPFAM" id="SSF46689">
    <property type="entry name" value="Homeodomain-like"/>
    <property type="match status" value="1"/>
</dbReference>
<dbReference type="Gene3D" id="1.10.10.60">
    <property type="entry name" value="Homeodomain-like"/>
    <property type="match status" value="2"/>
</dbReference>
<dbReference type="PANTHER" id="PTHR43280:SF28">
    <property type="entry name" value="HTH-TYPE TRANSCRIPTIONAL ACTIVATOR RHAS"/>
    <property type="match status" value="1"/>
</dbReference>
<dbReference type="EMBL" id="JACJVO010000028">
    <property type="protein sequence ID" value="MBB6733553.1"/>
    <property type="molecule type" value="Genomic_DNA"/>
</dbReference>
<keyword evidence="3" id="KW-0804">Transcription</keyword>
<gene>
    <name evidence="5" type="ORF">H7C18_21745</name>
</gene>
<evidence type="ECO:0000313" key="5">
    <source>
        <dbReference type="EMBL" id="MBB6733553.1"/>
    </source>
</evidence>
<comment type="caution">
    <text evidence="5">The sequence shown here is derived from an EMBL/GenBank/DDBJ whole genome shotgun (WGS) entry which is preliminary data.</text>
</comment>
<dbReference type="PROSITE" id="PS01124">
    <property type="entry name" value="HTH_ARAC_FAMILY_2"/>
    <property type="match status" value="1"/>
</dbReference>
<reference evidence="5 6" key="1">
    <citation type="submission" date="2020-08" db="EMBL/GenBank/DDBJ databases">
        <title>Cohnella phylogeny.</title>
        <authorList>
            <person name="Dunlap C."/>
        </authorList>
    </citation>
    <scope>NUCLEOTIDE SEQUENCE [LARGE SCALE GENOMIC DNA]</scope>
    <source>
        <strain evidence="5 6">CBP 2801</strain>
    </source>
</reference>
<dbReference type="Proteomes" id="UP000564644">
    <property type="component" value="Unassembled WGS sequence"/>
</dbReference>
<dbReference type="RefSeq" id="WP_185131219.1">
    <property type="nucleotide sequence ID" value="NZ_JACJVO010000028.1"/>
</dbReference>
<evidence type="ECO:0000256" key="1">
    <source>
        <dbReference type="ARBA" id="ARBA00023015"/>
    </source>
</evidence>
<dbReference type="AlphaFoldDB" id="A0A7X0VZ24"/>
<protein>
    <submittedName>
        <fullName evidence="5">Helix-turn-helix transcriptional regulator</fullName>
    </submittedName>
</protein>
<feature type="domain" description="HTH araC/xylS-type" evidence="4">
    <location>
        <begin position="25"/>
        <end position="114"/>
    </location>
</feature>
<name>A0A7X0VZ24_9BACL</name>
<dbReference type="GO" id="GO:0003700">
    <property type="term" value="F:DNA-binding transcription factor activity"/>
    <property type="evidence" value="ECO:0007669"/>
    <property type="project" value="InterPro"/>
</dbReference>
<keyword evidence="2" id="KW-0238">DNA-binding</keyword>
<dbReference type="PANTHER" id="PTHR43280">
    <property type="entry name" value="ARAC-FAMILY TRANSCRIPTIONAL REGULATOR"/>
    <property type="match status" value="1"/>
</dbReference>
<organism evidence="5 6">
    <name type="scientific">Cohnella zeiphila</name>
    <dbReference type="NCBI Taxonomy" id="2761120"/>
    <lineage>
        <taxon>Bacteria</taxon>
        <taxon>Bacillati</taxon>
        <taxon>Bacillota</taxon>
        <taxon>Bacilli</taxon>
        <taxon>Bacillales</taxon>
        <taxon>Paenibacillaceae</taxon>
        <taxon>Cohnella</taxon>
    </lineage>
</organism>
<accession>A0A7X0VZ24</accession>
<evidence type="ECO:0000259" key="4">
    <source>
        <dbReference type="PROSITE" id="PS01124"/>
    </source>
</evidence>
<evidence type="ECO:0000256" key="2">
    <source>
        <dbReference type="ARBA" id="ARBA00023125"/>
    </source>
</evidence>
<dbReference type="InterPro" id="IPR018060">
    <property type="entry name" value="HTH_AraC"/>
</dbReference>
<evidence type="ECO:0000256" key="3">
    <source>
        <dbReference type="ARBA" id="ARBA00023163"/>
    </source>
</evidence>
<keyword evidence="6" id="KW-1185">Reference proteome</keyword>
<evidence type="ECO:0000313" key="6">
    <source>
        <dbReference type="Proteomes" id="UP000564644"/>
    </source>
</evidence>
<dbReference type="GO" id="GO:0043565">
    <property type="term" value="F:sequence-specific DNA binding"/>
    <property type="evidence" value="ECO:0007669"/>
    <property type="project" value="InterPro"/>
</dbReference>
<dbReference type="InterPro" id="IPR009057">
    <property type="entry name" value="Homeodomain-like_sf"/>
</dbReference>
<dbReference type="Pfam" id="PF12833">
    <property type="entry name" value="HTH_18"/>
    <property type="match status" value="1"/>
</dbReference>